<name>A0A3M0GAS1_9FLAO</name>
<reference evidence="2 3" key="1">
    <citation type="submission" date="2018-10" db="EMBL/GenBank/DDBJ databases">
        <title>Dokdonia luteus sp. nov., isolated from sea water.</title>
        <authorList>
            <person name="Zhou L.Y."/>
            <person name="Du Z.J."/>
        </authorList>
    </citation>
    <scope>NUCLEOTIDE SEQUENCE [LARGE SCALE GENOMIC DNA]</scope>
    <source>
        <strain evidence="2 3">SH27</strain>
    </source>
</reference>
<dbReference type="Proteomes" id="UP000281985">
    <property type="component" value="Unassembled WGS sequence"/>
</dbReference>
<proteinExistence type="predicted"/>
<dbReference type="InterPro" id="IPR025297">
    <property type="entry name" value="DUF4159"/>
</dbReference>
<gene>
    <name evidence="2" type="ORF">EAX61_07745</name>
</gene>
<evidence type="ECO:0000313" key="2">
    <source>
        <dbReference type="EMBL" id="RMB59582.1"/>
    </source>
</evidence>
<organism evidence="2 3">
    <name type="scientific">Dokdonia sinensis</name>
    <dbReference type="NCBI Taxonomy" id="2479847"/>
    <lineage>
        <taxon>Bacteria</taxon>
        <taxon>Pseudomonadati</taxon>
        <taxon>Bacteroidota</taxon>
        <taxon>Flavobacteriia</taxon>
        <taxon>Flavobacteriales</taxon>
        <taxon>Flavobacteriaceae</taxon>
        <taxon>Dokdonia</taxon>
    </lineage>
</organism>
<dbReference type="OrthoDB" id="9804083at2"/>
<evidence type="ECO:0000313" key="3">
    <source>
        <dbReference type="Proteomes" id="UP000281985"/>
    </source>
</evidence>
<dbReference type="Gene3D" id="3.40.50.12140">
    <property type="entry name" value="Domain of unknown function DUF4159"/>
    <property type="match status" value="1"/>
</dbReference>
<sequence>MPKWLFFLVLFSAVAPSRRKKIKVYAFAKALSLLVLLFIGGKAYSQDLAVLKYKGGGDWYSNPTAVPNLIKYCNQNINTAMNEKPETVEPGSVDIFQFPLLHMTGHGNVLFNSEDAENLRNYLESGGFIHIDDNYGMSEYLPKELKKIFPDQELQELPATHPVFSTAYKFPQGLPKIHEHDGKRPQALGLFFEERLVLLFTTESDLGDGWEDPEVHGDPESVRQQALQMGANIVKYAFEN</sequence>
<dbReference type="Pfam" id="PF13709">
    <property type="entry name" value="DUF4159"/>
    <property type="match status" value="1"/>
</dbReference>
<keyword evidence="3" id="KW-1185">Reference proteome</keyword>
<feature type="domain" description="DUF4159" evidence="1">
    <location>
        <begin position="48"/>
        <end position="238"/>
    </location>
</feature>
<comment type="caution">
    <text evidence="2">The sequence shown here is derived from an EMBL/GenBank/DDBJ whole genome shotgun (WGS) entry which is preliminary data.</text>
</comment>
<evidence type="ECO:0000259" key="1">
    <source>
        <dbReference type="Pfam" id="PF13709"/>
    </source>
</evidence>
<accession>A0A3M0GAS1</accession>
<dbReference type="EMBL" id="REFV01000006">
    <property type="protein sequence ID" value="RMB59582.1"/>
    <property type="molecule type" value="Genomic_DNA"/>
</dbReference>
<dbReference type="RefSeq" id="WP_121917220.1">
    <property type="nucleotide sequence ID" value="NZ_REFV01000006.1"/>
</dbReference>
<protein>
    <submittedName>
        <fullName evidence="2">DUF4159 domain-containing protein</fullName>
    </submittedName>
</protein>
<dbReference type="AlphaFoldDB" id="A0A3M0GAS1"/>